<comment type="subcellular location">
    <subcellularLocation>
        <location evidence="1">Membrane</location>
        <topology evidence="1">Multi-pass membrane protein</topology>
    </subcellularLocation>
</comment>
<evidence type="ECO:0008006" key="19">
    <source>
        <dbReference type="Google" id="ProtNLM"/>
    </source>
</evidence>
<keyword evidence="7" id="KW-0378">Hydrolase</keyword>
<feature type="compositionally biased region" description="Basic and acidic residues" evidence="13">
    <location>
        <begin position="277"/>
        <end position="309"/>
    </location>
</feature>
<comment type="pathway">
    <text evidence="3">Sphingolipid metabolism.</text>
</comment>
<feature type="domain" description="Pinin/SDK/MemA protein" evidence="16">
    <location>
        <begin position="93"/>
        <end position="224"/>
    </location>
</feature>
<comment type="similarity">
    <text evidence="4">Belongs to the neutral sphingomyelinase family.</text>
</comment>
<accession>A0A0D2IF38</accession>
<dbReference type="GeneID" id="27714174"/>
<gene>
    <name evidence="17" type="ORF">Z520_08428</name>
</gene>
<name>A0A0D2IF38_9EURO</name>
<feature type="transmembrane region" description="Helical" evidence="14">
    <location>
        <begin position="778"/>
        <end position="797"/>
    </location>
</feature>
<evidence type="ECO:0000313" key="17">
    <source>
        <dbReference type="EMBL" id="KIX95721.1"/>
    </source>
</evidence>
<feature type="region of interest" description="Disordered" evidence="13">
    <location>
        <begin position="587"/>
        <end position="617"/>
    </location>
</feature>
<dbReference type="GO" id="GO:0046872">
    <property type="term" value="F:metal ion binding"/>
    <property type="evidence" value="ECO:0007669"/>
    <property type="project" value="UniProtKB-KW"/>
</dbReference>
<dbReference type="SUPFAM" id="SSF56219">
    <property type="entry name" value="DNase I-like"/>
    <property type="match status" value="1"/>
</dbReference>
<evidence type="ECO:0000256" key="4">
    <source>
        <dbReference type="ARBA" id="ARBA00006335"/>
    </source>
</evidence>
<evidence type="ECO:0000256" key="2">
    <source>
        <dbReference type="ARBA" id="ARBA00004760"/>
    </source>
</evidence>
<dbReference type="InterPro" id="IPR005135">
    <property type="entry name" value="Endo/exonuclease/phosphatase"/>
</dbReference>
<dbReference type="CDD" id="cd22249">
    <property type="entry name" value="UDM1_RNF168_RNF169-like"/>
    <property type="match status" value="1"/>
</dbReference>
<keyword evidence="10 14" id="KW-1133">Transmembrane helix</keyword>
<feature type="region of interest" description="Disordered" evidence="13">
    <location>
        <begin position="1"/>
        <end position="152"/>
    </location>
</feature>
<dbReference type="InterPro" id="IPR038772">
    <property type="entry name" value="Sph/SMPD2-like"/>
</dbReference>
<dbReference type="EMBL" id="KN848080">
    <property type="protein sequence ID" value="KIX95721.1"/>
    <property type="molecule type" value="Genomic_DNA"/>
</dbReference>
<proteinExistence type="inferred from homology"/>
<evidence type="ECO:0000256" key="11">
    <source>
        <dbReference type="ARBA" id="ARBA00023098"/>
    </source>
</evidence>
<keyword evidence="6" id="KW-0479">Metal-binding</keyword>
<dbReference type="Pfam" id="PF04696">
    <property type="entry name" value="Pinin_SDK_memA"/>
    <property type="match status" value="1"/>
</dbReference>
<dbReference type="AlphaFoldDB" id="A0A0D2IF38"/>
<evidence type="ECO:0000256" key="9">
    <source>
        <dbReference type="ARBA" id="ARBA00022919"/>
    </source>
</evidence>
<dbReference type="Pfam" id="PF03372">
    <property type="entry name" value="Exo_endo_phos"/>
    <property type="match status" value="1"/>
</dbReference>
<evidence type="ECO:0000259" key="15">
    <source>
        <dbReference type="Pfam" id="PF03372"/>
    </source>
</evidence>
<dbReference type="GO" id="GO:0016020">
    <property type="term" value="C:membrane"/>
    <property type="evidence" value="ECO:0007669"/>
    <property type="project" value="UniProtKB-SubCell"/>
</dbReference>
<reference evidence="17 18" key="1">
    <citation type="submission" date="2015-01" db="EMBL/GenBank/DDBJ databases">
        <title>The Genome Sequence of Fonsecaea multimorphosa CBS 102226.</title>
        <authorList>
            <consortium name="The Broad Institute Genomics Platform"/>
            <person name="Cuomo C."/>
            <person name="de Hoog S."/>
            <person name="Gorbushina A."/>
            <person name="Stielow B."/>
            <person name="Teixiera M."/>
            <person name="Abouelleil A."/>
            <person name="Chapman S.B."/>
            <person name="Priest M."/>
            <person name="Young S.K."/>
            <person name="Wortman J."/>
            <person name="Nusbaum C."/>
            <person name="Birren B."/>
        </authorList>
    </citation>
    <scope>NUCLEOTIDE SEQUENCE [LARGE SCALE GENOMIC DNA]</scope>
    <source>
        <strain evidence="17 18">CBS 102226</strain>
    </source>
</reference>
<dbReference type="GO" id="GO:0004767">
    <property type="term" value="F:sphingomyelin phosphodiesterase activity"/>
    <property type="evidence" value="ECO:0007669"/>
    <property type="project" value="InterPro"/>
</dbReference>
<evidence type="ECO:0000256" key="6">
    <source>
        <dbReference type="ARBA" id="ARBA00022723"/>
    </source>
</evidence>
<evidence type="ECO:0000256" key="13">
    <source>
        <dbReference type="SAM" id="MobiDB-lite"/>
    </source>
</evidence>
<keyword evidence="11" id="KW-0443">Lipid metabolism</keyword>
<dbReference type="STRING" id="1442371.A0A0D2IF38"/>
<evidence type="ECO:0000256" key="10">
    <source>
        <dbReference type="ARBA" id="ARBA00022989"/>
    </source>
</evidence>
<dbReference type="FunFam" id="3.60.10.10:FF:000059">
    <property type="entry name" value="Inositol phosphosphingolipids phospholipase C"/>
    <property type="match status" value="1"/>
</dbReference>
<dbReference type="PANTHER" id="PTHR16320:SF24">
    <property type="entry name" value="PHOSPHODIESTERASE, PUTATIVE-RELATED"/>
    <property type="match status" value="1"/>
</dbReference>
<evidence type="ECO:0000256" key="7">
    <source>
        <dbReference type="ARBA" id="ARBA00022801"/>
    </source>
</evidence>
<dbReference type="Gene3D" id="3.60.10.10">
    <property type="entry name" value="Endonuclease/exonuclease/phosphatase"/>
    <property type="match status" value="1"/>
</dbReference>
<feature type="compositionally biased region" description="Low complexity" evidence="13">
    <location>
        <begin position="54"/>
        <end position="74"/>
    </location>
</feature>
<feature type="compositionally biased region" description="Basic and acidic residues" evidence="13">
    <location>
        <begin position="234"/>
        <end position="257"/>
    </location>
</feature>
<keyword evidence="9" id="KW-0746">Sphingolipid metabolism</keyword>
<evidence type="ECO:0000256" key="5">
    <source>
        <dbReference type="ARBA" id="ARBA00022692"/>
    </source>
</evidence>
<dbReference type="InterPro" id="IPR006786">
    <property type="entry name" value="Pinin_SDK_MemA"/>
</dbReference>
<dbReference type="OrthoDB" id="387657at2759"/>
<evidence type="ECO:0000256" key="12">
    <source>
        <dbReference type="ARBA" id="ARBA00023136"/>
    </source>
</evidence>
<dbReference type="Proteomes" id="UP000053411">
    <property type="component" value="Unassembled WGS sequence"/>
</dbReference>
<organism evidence="17 18">
    <name type="scientific">Fonsecaea multimorphosa CBS 102226</name>
    <dbReference type="NCBI Taxonomy" id="1442371"/>
    <lineage>
        <taxon>Eukaryota</taxon>
        <taxon>Fungi</taxon>
        <taxon>Dikarya</taxon>
        <taxon>Ascomycota</taxon>
        <taxon>Pezizomycotina</taxon>
        <taxon>Eurotiomycetes</taxon>
        <taxon>Chaetothyriomycetidae</taxon>
        <taxon>Chaetothyriales</taxon>
        <taxon>Herpotrichiellaceae</taxon>
        <taxon>Fonsecaea</taxon>
    </lineage>
</organism>
<dbReference type="RefSeq" id="XP_016629844.1">
    <property type="nucleotide sequence ID" value="XM_016778925.1"/>
</dbReference>
<evidence type="ECO:0000256" key="14">
    <source>
        <dbReference type="SAM" id="Phobius"/>
    </source>
</evidence>
<keyword evidence="12 14" id="KW-0472">Membrane</keyword>
<feature type="domain" description="Endonuclease/exonuclease/phosphatase" evidence="15">
    <location>
        <begin position="384"/>
        <end position="692"/>
    </location>
</feature>
<comment type="pathway">
    <text evidence="2">Lipid metabolism; sphingolipid metabolism.</text>
</comment>
<dbReference type="InterPro" id="IPR036691">
    <property type="entry name" value="Endo/exonu/phosph_ase_sf"/>
</dbReference>
<evidence type="ECO:0000256" key="1">
    <source>
        <dbReference type="ARBA" id="ARBA00004141"/>
    </source>
</evidence>
<feature type="compositionally biased region" description="Polar residues" evidence="13">
    <location>
        <begin position="258"/>
        <end position="273"/>
    </location>
</feature>
<protein>
    <recommendedName>
        <fullName evidence="19">Endonuclease/exonuclease/phosphatase domain-containing protein</fullName>
    </recommendedName>
</protein>
<feature type="compositionally biased region" description="Polar residues" evidence="13">
    <location>
        <begin position="109"/>
        <end position="134"/>
    </location>
</feature>
<dbReference type="VEuPathDB" id="FungiDB:Z520_08428"/>
<evidence type="ECO:0000259" key="16">
    <source>
        <dbReference type="Pfam" id="PF04696"/>
    </source>
</evidence>
<sequence length="867" mass="97693">MISSAVLIPEEPQLDSAEQNGSLKRRQSSVSESSESNKRPRLHAHTSPTASHNGAASPTAPAATSPSTATAAGGHPSAMSPPLRRRQTSSTLEQDKSRNRRLFGALLGTLSQSSNAPRRSSAGTKVNNQTTTLNARREEIESRQRERLKRESHEIAESARLKREQLERERRVEQVRWDEEAMRLRHRNMRAAAGFLQTKAEPRLYYKPWELRDFEEEEIKRQIEDAEARIQREAEEFEEKKKLGEEELKREEREKDAQQPSAPMTSTPGATTTDEMDDRHKTQDEADKHARGDELPEQINDERNAEDHVSPLNSSSLVKDSDPAADATKTERLRSSSIKDQDDHDHGGEELERGQEDDSSYPSIMEPRPTTSDAGSQTSPINVLTLNCWGLKYLAKYRHERLSEIGNRLATYSPQLDIVGLQECWTFTDYLFIRDSTRSFLPYGKFYHSGIFGAGLAILSRWPIVESSMYRYPLNGRPQAFFRGDWFVGKGVACAKISLPDGDNIEVFNTHLHAPYEKEPNDSYICHRTAQAWEIAKLMRAASDRGSLVIGLGDFNMVPLSFAHVLVESRAGVQDVWRVVRPGSSIGASVDPPEKERRKRMGEEETPTAETSLGEHGHTCDSVLNTWRWNKAHQKQLAQGHDRKISGTDLDPKAKRLDYIFFSGIGKGWRVADVKVALTERHPTLLCSLSDHFAVQATLERSQILPSPPDRVEAHAALHDPSTTDPNLQTADFEDKDFDKAISDIPTRGQISQDFYRDILTMINKYTLRERKQRRYGLLHFVGSAVVSIGCFVAIWWSPRNYVSFILILLSSLGLMAGTLHGLIGGLFVGSELRALAEFEWEVRNALHLAGGPALEDRSLKLKDWYD</sequence>
<dbReference type="GO" id="GO:0006665">
    <property type="term" value="P:sphingolipid metabolic process"/>
    <property type="evidence" value="ECO:0007669"/>
    <property type="project" value="UniProtKB-KW"/>
</dbReference>
<evidence type="ECO:0000256" key="3">
    <source>
        <dbReference type="ARBA" id="ARBA00004991"/>
    </source>
</evidence>
<feature type="compositionally biased region" description="Basic and acidic residues" evidence="13">
    <location>
        <begin position="328"/>
        <end position="356"/>
    </location>
</feature>
<feature type="transmembrane region" description="Helical" evidence="14">
    <location>
        <begin position="803"/>
        <end position="829"/>
    </location>
</feature>
<feature type="compositionally biased region" description="Basic and acidic residues" evidence="13">
    <location>
        <begin position="135"/>
        <end position="152"/>
    </location>
</feature>
<keyword evidence="18" id="KW-1185">Reference proteome</keyword>
<evidence type="ECO:0000256" key="8">
    <source>
        <dbReference type="ARBA" id="ARBA00022842"/>
    </source>
</evidence>
<keyword evidence="8" id="KW-0460">Magnesium</keyword>
<keyword evidence="5 14" id="KW-0812">Transmembrane</keyword>
<dbReference type="PANTHER" id="PTHR16320">
    <property type="entry name" value="SPHINGOMYELINASE FAMILY MEMBER"/>
    <property type="match status" value="1"/>
</dbReference>
<feature type="compositionally biased region" description="Polar residues" evidence="13">
    <location>
        <begin position="369"/>
        <end position="378"/>
    </location>
</feature>
<feature type="region of interest" description="Disordered" evidence="13">
    <location>
        <begin position="234"/>
        <end position="378"/>
    </location>
</feature>
<evidence type="ECO:0000313" key="18">
    <source>
        <dbReference type="Proteomes" id="UP000053411"/>
    </source>
</evidence>